<dbReference type="GO" id="GO:0051959">
    <property type="term" value="F:dynein light intermediate chain binding"/>
    <property type="evidence" value="ECO:0007669"/>
    <property type="project" value="InterPro"/>
</dbReference>
<dbReference type="Gene3D" id="1.20.920.60">
    <property type="match status" value="1"/>
</dbReference>
<dbReference type="EMBL" id="CAMXCT010000095">
    <property type="protein sequence ID" value="CAI3973754.1"/>
    <property type="molecule type" value="Genomic_DNA"/>
</dbReference>
<dbReference type="GO" id="GO:0007018">
    <property type="term" value="P:microtubule-based movement"/>
    <property type="evidence" value="ECO:0007669"/>
    <property type="project" value="InterPro"/>
</dbReference>
<evidence type="ECO:0000313" key="2">
    <source>
        <dbReference type="EMBL" id="CAL4761066.1"/>
    </source>
</evidence>
<name>A0A9P1BI10_9DINO</name>
<comment type="caution">
    <text evidence="1">The sequence shown here is derived from an EMBL/GenBank/DDBJ whole genome shotgun (WGS) entry which is preliminary data.</text>
</comment>
<reference evidence="1" key="1">
    <citation type="submission" date="2022-10" db="EMBL/GenBank/DDBJ databases">
        <authorList>
            <person name="Chen Y."/>
            <person name="Dougan E. K."/>
            <person name="Chan C."/>
            <person name="Rhodes N."/>
            <person name="Thang M."/>
        </authorList>
    </citation>
    <scope>NUCLEOTIDE SEQUENCE</scope>
</reference>
<sequence>MGSGASSLADATSQQLSTVVAELSLEQRQKLRSAVEILEALEPGLSLRSVLSGEVVKVQASKDWTYRELSQALQGKLQAQKQVVKFHKFHAEVMDEYSSLEELGVDVTGSLLFSLCDLPPAELLEVSTEALGRIQKSDIFELKAMVRPYKASQRCMEAVALLLQKQGCDWQELKQLLTPELLQQVQAIDTVSDEVLVQLQWYIKHPDCEMDKIKHTTSACVVGLWHWVLAVNAKSLAKHHKARTDHGVRT</sequence>
<protein>
    <submittedName>
        <fullName evidence="1">Uncharacterized protein</fullName>
    </submittedName>
</protein>
<dbReference type="PANTHER" id="PTHR22878">
    <property type="entry name" value="DYNEIN HEAVY CHAIN 6, AXONEMAL-LIKE-RELATED"/>
    <property type="match status" value="1"/>
</dbReference>
<dbReference type="InterPro" id="IPR026983">
    <property type="entry name" value="DHC"/>
</dbReference>
<dbReference type="Proteomes" id="UP001152797">
    <property type="component" value="Unassembled WGS sequence"/>
</dbReference>
<reference evidence="2 3" key="2">
    <citation type="submission" date="2024-05" db="EMBL/GenBank/DDBJ databases">
        <authorList>
            <person name="Chen Y."/>
            <person name="Shah S."/>
            <person name="Dougan E. K."/>
            <person name="Thang M."/>
            <person name="Chan C."/>
        </authorList>
    </citation>
    <scope>NUCLEOTIDE SEQUENCE [LARGE SCALE GENOMIC DNA]</scope>
</reference>
<evidence type="ECO:0000313" key="3">
    <source>
        <dbReference type="Proteomes" id="UP001152797"/>
    </source>
</evidence>
<dbReference type="GO" id="GO:0030286">
    <property type="term" value="C:dynein complex"/>
    <property type="evidence" value="ECO:0007669"/>
    <property type="project" value="InterPro"/>
</dbReference>
<evidence type="ECO:0000313" key="1">
    <source>
        <dbReference type="EMBL" id="CAI3973754.1"/>
    </source>
</evidence>
<dbReference type="EMBL" id="CAMXCT020000095">
    <property type="protein sequence ID" value="CAL1127129.1"/>
    <property type="molecule type" value="Genomic_DNA"/>
</dbReference>
<gene>
    <name evidence="1" type="ORF">C1SCF055_LOCUS2217</name>
</gene>
<dbReference type="GO" id="GO:0045505">
    <property type="term" value="F:dynein intermediate chain binding"/>
    <property type="evidence" value="ECO:0007669"/>
    <property type="project" value="InterPro"/>
</dbReference>
<dbReference type="EMBL" id="CAMXCT030000095">
    <property type="protein sequence ID" value="CAL4761066.1"/>
    <property type="molecule type" value="Genomic_DNA"/>
</dbReference>
<dbReference type="AlphaFoldDB" id="A0A9P1BI10"/>
<keyword evidence="3" id="KW-1185">Reference proteome</keyword>
<accession>A0A9P1BI10</accession>
<proteinExistence type="predicted"/>
<organism evidence="1">
    <name type="scientific">Cladocopium goreaui</name>
    <dbReference type="NCBI Taxonomy" id="2562237"/>
    <lineage>
        <taxon>Eukaryota</taxon>
        <taxon>Sar</taxon>
        <taxon>Alveolata</taxon>
        <taxon>Dinophyceae</taxon>
        <taxon>Suessiales</taxon>
        <taxon>Symbiodiniaceae</taxon>
        <taxon>Cladocopium</taxon>
    </lineage>
</organism>